<comment type="similarity">
    <text evidence="2">Belongs to the RbfA family.</text>
</comment>
<name>A0A0S7WL71_UNCT6</name>
<evidence type="ECO:0000256" key="1">
    <source>
        <dbReference type="ARBA" id="ARBA00022517"/>
    </source>
</evidence>
<comment type="subcellular location">
    <subcellularLocation>
        <location evidence="2">Cytoplasm</location>
    </subcellularLocation>
</comment>
<dbReference type="SUPFAM" id="SSF89919">
    <property type="entry name" value="Ribosome-binding factor A, RbfA"/>
    <property type="match status" value="1"/>
</dbReference>
<dbReference type="NCBIfam" id="TIGR00082">
    <property type="entry name" value="rbfA"/>
    <property type="match status" value="1"/>
</dbReference>
<comment type="caution">
    <text evidence="3">The sequence shown here is derived from an EMBL/GenBank/DDBJ whole genome shotgun (WGS) entry which is preliminary data.</text>
</comment>
<dbReference type="InterPro" id="IPR023799">
    <property type="entry name" value="RbfA_dom_sf"/>
</dbReference>
<dbReference type="PANTHER" id="PTHR33515">
    <property type="entry name" value="RIBOSOME-BINDING FACTOR A, CHLOROPLASTIC-RELATED"/>
    <property type="match status" value="1"/>
</dbReference>
<evidence type="ECO:0000313" key="3">
    <source>
        <dbReference type="EMBL" id="KPJ50907.1"/>
    </source>
</evidence>
<dbReference type="PANTHER" id="PTHR33515:SF1">
    <property type="entry name" value="RIBOSOME-BINDING FACTOR A, CHLOROPLASTIC-RELATED"/>
    <property type="match status" value="1"/>
</dbReference>
<reference evidence="3 4" key="1">
    <citation type="journal article" date="2015" name="Microbiome">
        <title>Genomic resolution of linkages in carbon, nitrogen, and sulfur cycling among widespread estuary sediment bacteria.</title>
        <authorList>
            <person name="Baker B.J."/>
            <person name="Lazar C.S."/>
            <person name="Teske A.P."/>
            <person name="Dick G.J."/>
        </authorList>
    </citation>
    <scope>NUCLEOTIDE SEQUENCE [LARGE SCALE GENOMIC DNA]</scope>
    <source>
        <strain evidence="3">DG_26</strain>
    </source>
</reference>
<dbReference type="InterPro" id="IPR015946">
    <property type="entry name" value="KH_dom-like_a/b"/>
</dbReference>
<comment type="subunit">
    <text evidence="2">Monomer. Binds 30S ribosomal subunits, but not 50S ribosomal subunits or 70S ribosomes.</text>
</comment>
<dbReference type="HAMAP" id="MF_00003">
    <property type="entry name" value="RbfA"/>
    <property type="match status" value="1"/>
</dbReference>
<accession>A0A0S7WL71</accession>
<dbReference type="Proteomes" id="UP000051124">
    <property type="component" value="Unassembled WGS sequence"/>
</dbReference>
<keyword evidence="2" id="KW-0963">Cytoplasm</keyword>
<dbReference type="InterPro" id="IPR000238">
    <property type="entry name" value="RbfA"/>
</dbReference>
<dbReference type="GO" id="GO:0005829">
    <property type="term" value="C:cytosol"/>
    <property type="evidence" value="ECO:0007669"/>
    <property type="project" value="TreeGrafter"/>
</dbReference>
<dbReference type="AlphaFoldDB" id="A0A0S7WL71"/>
<proteinExistence type="inferred from homology"/>
<evidence type="ECO:0000313" key="4">
    <source>
        <dbReference type="Proteomes" id="UP000051124"/>
    </source>
</evidence>
<organism evidence="3 4">
    <name type="scientific">candidate division TA06 bacterium DG_26</name>
    <dbReference type="NCBI Taxonomy" id="1703771"/>
    <lineage>
        <taxon>Bacteria</taxon>
        <taxon>Bacteria division TA06</taxon>
    </lineage>
</organism>
<evidence type="ECO:0000256" key="2">
    <source>
        <dbReference type="HAMAP-Rule" id="MF_00003"/>
    </source>
</evidence>
<dbReference type="GO" id="GO:0030490">
    <property type="term" value="P:maturation of SSU-rRNA"/>
    <property type="evidence" value="ECO:0007669"/>
    <property type="project" value="UniProtKB-UniRule"/>
</dbReference>
<keyword evidence="1 2" id="KW-0690">Ribosome biogenesis</keyword>
<sequence length="124" mass="14495">MPFRRRVRVGDLLQREISQIIERELKDPRIGFLTITKVDLSVDLRSARVYYSVLGNEDEKGRSAEGLRSAKGFIKKLLGQRTRLKYLPDIEFVFDDSLAREEHLESILEELKDDEANSRDQEEE</sequence>
<dbReference type="Pfam" id="PF02033">
    <property type="entry name" value="RBFA"/>
    <property type="match status" value="1"/>
</dbReference>
<dbReference type="GO" id="GO:0043024">
    <property type="term" value="F:ribosomal small subunit binding"/>
    <property type="evidence" value="ECO:0007669"/>
    <property type="project" value="TreeGrafter"/>
</dbReference>
<dbReference type="Gene3D" id="3.30.300.20">
    <property type="match status" value="1"/>
</dbReference>
<comment type="function">
    <text evidence="2">One of several proteins that assist in the late maturation steps of the functional core of the 30S ribosomal subunit. Associates with free 30S ribosomal subunits (but not with 30S subunits that are part of 70S ribosomes or polysomes). Required for efficient processing of 16S rRNA. May interact with the 5'-terminal helix region of 16S rRNA.</text>
</comment>
<gene>
    <name evidence="2" type="primary">rbfA</name>
    <name evidence="3" type="ORF">AMJ40_01560</name>
</gene>
<protein>
    <recommendedName>
        <fullName evidence="2">Ribosome-binding factor A</fullName>
    </recommendedName>
</protein>
<dbReference type="EMBL" id="LIZT01000010">
    <property type="protein sequence ID" value="KPJ50907.1"/>
    <property type="molecule type" value="Genomic_DNA"/>
</dbReference>